<dbReference type="InterPro" id="IPR026444">
    <property type="entry name" value="Secre_tail"/>
</dbReference>
<dbReference type="InterPro" id="IPR011050">
    <property type="entry name" value="Pectin_lyase_fold/virulence"/>
</dbReference>
<reference evidence="4 5" key="1">
    <citation type="submission" date="2019-11" db="EMBL/GenBank/DDBJ databases">
        <authorList>
            <person name="Zheng R.K."/>
            <person name="Sun C.M."/>
        </authorList>
    </citation>
    <scope>NUCLEOTIDE SEQUENCE [LARGE SCALE GENOMIC DNA]</scope>
    <source>
        <strain evidence="4 5">WC007</strain>
    </source>
</reference>
<dbReference type="KEGG" id="mcos:GM418_22095"/>
<dbReference type="Pfam" id="PF18962">
    <property type="entry name" value="Por_Secre_tail"/>
    <property type="match status" value="1"/>
</dbReference>
<dbReference type="SMART" id="SM00710">
    <property type="entry name" value="PbH1"/>
    <property type="match status" value="9"/>
</dbReference>
<dbReference type="Pfam" id="PF23237">
    <property type="entry name" value="HYR_4C"/>
    <property type="match status" value="2"/>
</dbReference>
<protein>
    <submittedName>
        <fullName evidence="4">Choice-of-anchor D domain-containing protein</fullName>
    </submittedName>
</protein>
<organism evidence="4 5">
    <name type="scientific">Maribellus comscasis</name>
    <dbReference type="NCBI Taxonomy" id="2681766"/>
    <lineage>
        <taxon>Bacteria</taxon>
        <taxon>Pseudomonadati</taxon>
        <taxon>Bacteroidota</taxon>
        <taxon>Bacteroidia</taxon>
        <taxon>Marinilabiliales</taxon>
        <taxon>Prolixibacteraceae</taxon>
        <taxon>Maribellus</taxon>
    </lineage>
</organism>
<dbReference type="GO" id="GO:0005509">
    <property type="term" value="F:calcium ion binding"/>
    <property type="evidence" value="ECO:0007669"/>
    <property type="project" value="InterPro"/>
</dbReference>
<feature type="chain" id="PRO_5026094913" evidence="2">
    <location>
        <begin position="22"/>
        <end position="2632"/>
    </location>
</feature>
<dbReference type="SUPFAM" id="SSF49313">
    <property type="entry name" value="Cadherin-like"/>
    <property type="match status" value="1"/>
</dbReference>
<evidence type="ECO:0000313" key="4">
    <source>
        <dbReference type="EMBL" id="QGY46254.1"/>
    </source>
</evidence>
<dbReference type="InterPro" id="IPR017868">
    <property type="entry name" value="Filamin/ABP280_repeat-like"/>
</dbReference>
<dbReference type="Gene3D" id="2.160.20.10">
    <property type="entry name" value="Single-stranded right-handed beta-helix, Pectin lyase-like"/>
    <property type="match status" value="2"/>
</dbReference>
<dbReference type="InterPro" id="IPR003961">
    <property type="entry name" value="FN3_dom"/>
</dbReference>
<dbReference type="GO" id="GO:0016020">
    <property type="term" value="C:membrane"/>
    <property type="evidence" value="ECO:0007669"/>
    <property type="project" value="InterPro"/>
</dbReference>
<dbReference type="Pfam" id="PF02494">
    <property type="entry name" value="HYR"/>
    <property type="match status" value="1"/>
</dbReference>
<keyword evidence="1" id="KW-0677">Repeat</keyword>
<dbReference type="RefSeq" id="WP_158869391.1">
    <property type="nucleotide sequence ID" value="NZ_CP046401.1"/>
</dbReference>
<evidence type="ECO:0000259" key="3">
    <source>
        <dbReference type="PROSITE" id="PS50825"/>
    </source>
</evidence>
<dbReference type="NCBIfam" id="NF041518">
    <property type="entry name" value="choice_anch_Q"/>
    <property type="match status" value="1"/>
</dbReference>
<dbReference type="EMBL" id="CP046401">
    <property type="protein sequence ID" value="QGY46254.1"/>
    <property type="molecule type" value="Genomic_DNA"/>
</dbReference>
<feature type="signal peptide" evidence="2">
    <location>
        <begin position="1"/>
        <end position="21"/>
    </location>
</feature>
<proteinExistence type="predicted"/>
<dbReference type="InterPro" id="IPR013783">
    <property type="entry name" value="Ig-like_fold"/>
</dbReference>
<dbReference type="PROSITE" id="PS50825">
    <property type="entry name" value="HYR"/>
    <property type="match status" value="1"/>
</dbReference>
<dbReference type="InterPro" id="IPR003410">
    <property type="entry name" value="HYR_dom"/>
</dbReference>
<dbReference type="Gene3D" id="2.60.40.10">
    <property type="entry name" value="Immunoglobulins"/>
    <property type="match status" value="4"/>
</dbReference>
<dbReference type="InterPro" id="IPR006644">
    <property type="entry name" value="Cadg"/>
</dbReference>
<dbReference type="SUPFAM" id="SSF49265">
    <property type="entry name" value="Fibronectin type III"/>
    <property type="match status" value="1"/>
</dbReference>
<evidence type="ECO:0000256" key="1">
    <source>
        <dbReference type="ARBA" id="ARBA00022737"/>
    </source>
</evidence>
<evidence type="ECO:0000313" key="5">
    <source>
        <dbReference type="Proteomes" id="UP000428260"/>
    </source>
</evidence>
<dbReference type="SMART" id="SM00060">
    <property type="entry name" value="FN3"/>
    <property type="match status" value="2"/>
</dbReference>
<feature type="domain" description="HYR" evidence="3">
    <location>
        <begin position="2247"/>
        <end position="2331"/>
    </location>
</feature>
<gene>
    <name evidence="4" type="ORF">GM418_22095</name>
</gene>
<dbReference type="NCBIfam" id="TIGR04183">
    <property type="entry name" value="Por_Secre_tail"/>
    <property type="match status" value="1"/>
</dbReference>
<accession>A0A6I6K882</accession>
<dbReference type="NCBIfam" id="NF012200">
    <property type="entry name" value="choice_anch_D"/>
    <property type="match status" value="1"/>
</dbReference>
<dbReference type="InterPro" id="IPR057078">
    <property type="entry name" value="HYR-4C"/>
</dbReference>
<dbReference type="InterPro" id="IPR036116">
    <property type="entry name" value="FN3_sf"/>
</dbReference>
<keyword evidence="5" id="KW-1185">Reference proteome</keyword>
<dbReference type="SUPFAM" id="SSF51126">
    <property type="entry name" value="Pectin lyase-like"/>
    <property type="match status" value="2"/>
</dbReference>
<dbReference type="InterPro" id="IPR012334">
    <property type="entry name" value="Pectin_lyas_fold"/>
</dbReference>
<evidence type="ECO:0000256" key="2">
    <source>
        <dbReference type="SAM" id="SignalP"/>
    </source>
</evidence>
<keyword evidence="2" id="KW-0732">Signal</keyword>
<dbReference type="PANTHER" id="PTHR11319">
    <property type="entry name" value="G PROTEIN-COUPLED RECEPTOR-RELATED"/>
    <property type="match status" value="1"/>
</dbReference>
<dbReference type="Gene3D" id="2.160.20.110">
    <property type="match status" value="1"/>
</dbReference>
<dbReference type="PROSITE" id="PS50194">
    <property type="entry name" value="FILAMIN_REPEAT"/>
    <property type="match status" value="1"/>
</dbReference>
<name>A0A6I6K882_9BACT</name>
<dbReference type="PANTHER" id="PTHR11319:SF35">
    <property type="entry name" value="OUTER MEMBRANE PROTEIN PMPC-RELATED"/>
    <property type="match status" value="1"/>
</dbReference>
<dbReference type="SMART" id="SM00736">
    <property type="entry name" value="CADG"/>
    <property type="match status" value="2"/>
</dbReference>
<sequence length="2632" mass="284359">MKLYYLQFIVFFLIIQCNTFAQTAVAPLGDGSTNNPYRIASLENLYWISQNSDRLDKNYIQTANIDLSAYSNWSPIGDAESPFKGNYNGDGFVISHPTITDDQSYSGLFGYTDSAFVYGVTLDSVSITKSSNYAGSLVAYATNSTFKQCSVSGTIIDTRNKYDYMGGLLGYGVNITIVDCHSSVTIYGDLFLGGLIGYLHDGQIIKSSATGTIHSNTTSRCLGGFIGLGDSCTISRCFATGDITDDELSYTASAKFIGGFAGHLSYCNISNCYSTGSGKTGSINNNTYQGGFCGYAGHDTITNCYSAGNITGKRSQGTVYGFIGSLDSYSTSENCFYDRTTCDFFSDGAADSKTTDEMQTPVTFREGGWDFSDETYNGTNDYWGHNINKNNGYPFLAWQGYENIFLASPIYVDQTAEGSADGTSWPNAFTSLTTALERTGPGDTIWVAEGSYSPDNNENNFVPFSGIILQGGFKGTETNSSQRNWNEHQTILTGGTQSVLYLYNISSFNIDGFTISSGVNTTYNGGGGGIYNYRGTGTFLIKNCTFKNNEGYSGGAVFQYGLTDSKLIIENCKFIENESNYSSTLGNNYYIYAGGAVANKRGKLIVRNCLFTGNHSNYGCAIFNYSSAASTEIINCTFYNNSGVRGTILGNDHGDISIVNSIIFDNSLALGRDIYRYSSNVKISVSYSNIEGSGGSDNWDSDYGTDDGNNIDKDPFWTDADNGDLNPTKYSWCVDTGTPDTTGLNLPETDLKGNPRIYQGDSLCVDMGAYECQNDRNYAPYPPANNVTFSESTDSTMRISWSPGEGDQFLVFLSADTTGFASPENNKSYLPNTQFQLGDQIENSGWYAVYDGPDTTFTVTGLDTVVNYKAHVIAHYTGKLVYNCDSASGNPAISTRCVTNNNNSGAGSLNQAIEEARSGAKTICFNLPEGKDTIVLSEQIELRKAFTFEGRNRSGSGTNITITVPEPGVSTWRAFYVRTTCTIKNMTITGGSVNNGGAMYIYSGKTTLKNVTVSNSKSTQNGGGVYAKSDLILENCKVVGNTASSQGGGIYSRDYLYIINSSVSNNSSSYGAGIYNSSNLYIYNTTISKNDASNYGGGIYNNSTITNSSNNTIVENTANLGGGIYNRYRIRNLSFNTISGNKAVSGSGIYQDNSNSELTIQNTILAKNYSETGILDDYYGKYGELTDKGYNIIGRQDYYSSSSSPKFTLSSNENIYQQGTMWKKGTEELNNQKLGLDSVLTDNGGATLTLALSDSSFAAGAGITDANVAYDQRGVLRTEPPTIGAFGIEGSLPDAVTKPATDITAKNITLNGTVNPNGYATSITFEYGKTESYGNTIIASQSPLSGFGETEIAEIISGLDANETYYYRIVAVNTIGKIYGKDVNFKTAAPEISFFGNSTEITNGDNTTNTLNGTNFESVLVNTPKTFSFLIKNSGTGPLQLTGTSLIKINGSDSLCFSVSKYPAKSIVANDTSTFEITFTPDTIRSFSASLKIENNVPENNPFIFSVSGSGIDTTPPVFTETPPSNTLQSCDAVTDAVTLTATDNFDTEVDIDFSEVYSDSLCDNSYTITRKWTATDNCGNQASHTQVVTVQDTISPVFVESLPADTTQNCDAVVAAATLTATDNCDADVDVSFKEIYSDTICDNSYTITRKWTATDNCGNQASHTQVITVQDTISPVFVESLPADTTQNCDAVVAAATLTATDNCDADVDVSFKEIYSDTICDNSYTITRIWIAEDNCGNQTSYTQVITVQDTISPVFVESLPADTTLNCDAVVAAATLTATDNCDADVDVSFEEVYSDSICDNSYTITRTWIAEDNCGNQASHTQVITVQDTISPVFVESLPADTTQNCDAVTAAATLTATDNCDADMDVSFEEVYSDTICDNSYRITRIWTATDNCGNQTSHTQVITVQDTISPVFVESLPADTTQNCDAVTVAATLTATDNCDADVDVSFEEIYSDTICDNSYTITRTWIAEDNCGNQTSYTQVITVQDTISPVFVESLPADTIQNCDAVTVAATLTATDNCDADVNVSFEEVYSDTICDNSYIITRIWTATDNCGNYTFHSQVVRVQDTTPPTFTTPDNVTIYSDSNCEYDSSVAQTGDVTNEKDNCSTTELEATFTDKTEAGEYPGEWIITRTWSLSDYCGNKAKEQIQIITVKDSIPPKIIWTPIKIFLNENGEYKLTDEDIAALTEKITDNCTPSENIEIELSPKSFNCSNTEEKTEMQIVAVDINGNSSKVRETITVSDTISPTINKVEDISIVLKNNPCDTFVSINYPEISFRDNCGATLKQITGLGSQEAFPVGSTTETWVVTDKSRNTDTLSFNVSIIPGNASPTIDPIADMQINEDQEPVFLNLSGISSGNDCLTQELSISVTSSNNTLTDSLLIDYTQGAPTAILKIVPASNMNGETKITVTIEDSEGGTISKTFTVTIEAVNDAPYIITSIPDQIIHASSILKIPVSPFTGHLFGDIEDEILTINITSEGNNSLPTWATLTGDTIVCTPAIADTGCVNIIAKATDAEGAFVTDTFQVCVNGFPVGINSAENEEFEIIMYPNPTSGEVTIKFSSKTSNAELIITDMAGKTVFTGQVNTEQKIMLDLSDNVSGIYFVRLIMDKKQIVKQLILKTRKHIR</sequence>
<dbReference type="InterPro" id="IPR006626">
    <property type="entry name" value="PbH1"/>
</dbReference>
<dbReference type="InterPro" id="IPR059226">
    <property type="entry name" value="Choice_anch_Q_dom"/>
</dbReference>
<dbReference type="InterPro" id="IPR015919">
    <property type="entry name" value="Cadherin-like_sf"/>
</dbReference>
<dbReference type="Proteomes" id="UP000428260">
    <property type="component" value="Chromosome"/>
</dbReference>